<dbReference type="SUPFAM" id="SSF48403">
    <property type="entry name" value="Ankyrin repeat"/>
    <property type="match status" value="1"/>
</dbReference>
<dbReference type="Proteomes" id="UP000000561">
    <property type="component" value="Chromosome 3"/>
</dbReference>
<dbReference type="RefSeq" id="XP_011387525.1">
    <property type="nucleotide sequence ID" value="XM_011389223.1"/>
</dbReference>
<dbReference type="InParanoid" id="A0A0D1CAB5"/>
<sequence length="461" mass="51144">MSVDRSGPESSTLRQLGCQYTRRRPVGIQNLPAEILHSILVFSRSSALPVTCRFFRQTLQNSGVLVKAEYILGRWCDHLIEYVVAHPCRAKHKACRSLTSRLAGPKRNYDLAHIEITDCLANLIETNHLDIITFGAELGITTAEVLDRVVDLATASLSHSLSSRVLPALVRVPVGTSRPNLNARFVRHSRLRLVPQLPKRLFRRIDRTISDGEISSSTTVTAPSAGGDSRRRKRRNLSWSNTAQAPGVATNGYSWISKLLLCLANGPRHTDATRSGKRKRDESLYDSDENLNGRVGPVPSPEDLELILALLIQYGADASSHQGYPLAMAVHRRAYALARLLLLFGADPNCKEGLAAQIAIRNGSCHILHLLVTGTRLDADAQESFPIFATVPLMEVGSITLKLNRTHLRLAIQCRQWHLVDYIWHERDVAPDISCLRLIEKLGHRSTSPFRSEATQCCESG</sequence>
<reference evidence="2 3" key="1">
    <citation type="journal article" date="2006" name="Nature">
        <title>Insights from the genome of the biotrophic fungal plant pathogen Ustilago maydis.</title>
        <authorList>
            <person name="Kamper J."/>
            <person name="Kahmann R."/>
            <person name="Bolker M."/>
            <person name="Ma L.J."/>
            <person name="Brefort T."/>
            <person name="Saville B.J."/>
            <person name="Banuett F."/>
            <person name="Kronstad J.W."/>
            <person name="Gold S.E."/>
            <person name="Muller O."/>
            <person name="Perlin M.H."/>
            <person name="Wosten H.A."/>
            <person name="de Vries R."/>
            <person name="Ruiz-Herrera J."/>
            <person name="Reynaga-Pena C.G."/>
            <person name="Snetselaar K."/>
            <person name="McCann M."/>
            <person name="Perez-Martin J."/>
            <person name="Feldbrugge M."/>
            <person name="Basse C.W."/>
            <person name="Steinberg G."/>
            <person name="Ibeas J.I."/>
            <person name="Holloman W."/>
            <person name="Guzman P."/>
            <person name="Farman M."/>
            <person name="Stajich J.E."/>
            <person name="Sentandreu R."/>
            <person name="Gonzalez-Prieto J.M."/>
            <person name="Kennell J.C."/>
            <person name="Molina L."/>
            <person name="Schirawski J."/>
            <person name="Mendoza-Mendoza A."/>
            <person name="Greilinger D."/>
            <person name="Munch K."/>
            <person name="Rossel N."/>
            <person name="Scherer M."/>
            <person name="Vranes M."/>
            <person name="Ladendorf O."/>
            <person name="Vincon V."/>
            <person name="Fuchs U."/>
            <person name="Sandrock B."/>
            <person name="Meng S."/>
            <person name="Ho E.C."/>
            <person name="Cahill M.J."/>
            <person name="Boyce K.J."/>
            <person name="Klose J."/>
            <person name="Klosterman S.J."/>
            <person name="Deelstra H.J."/>
            <person name="Ortiz-Castellanos L."/>
            <person name="Li W."/>
            <person name="Sanchez-Alonso P."/>
            <person name="Schreier P.H."/>
            <person name="Hauser-Hahn I."/>
            <person name="Vaupel M."/>
            <person name="Koopmann E."/>
            <person name="Friedrich G."/>
            <person name="Voss H."/>
            <person name="Schluter T."/>
            <person name="Margolis J."/>
            <person name="Platt D."/>
            <person name="Swimmer C."/>
            <person name="Gnirke A."/>
            <person name="Chen F."/>
            <person name="Vysotskaia V."/>
            <person name="Mannhaupt G."/>
            <person name="Guldener U."/>
            <person name="Munsterkotter M."/>
            <person name="Haase D."/>
            <person name="Oesterheld M."/>
            <person name="Mewes H.W."/>
            <person name="Mauceli E.W."/>
            <person name="DeCaprio D."/>
            <person name="Wade C.M."/>
            <person name="Butler J."/>
            <person name="Young S."/>
            <person name="Jaffe D.B."/>
            <person name="Calvo S."/>
            <person name="Nusbaum C."/>
            <person name="Galagan J."/>
            <person name="Birren B.W."/>
        </authorList>
    </citation>
    <scope>NUCLEOTIDE SEQUENCE [LARGE SCALE GENOMIC DNA]</scope>
    <source>
        <strain evidence="3">DSM 14603 / FGSC 9021 / UM521</strain>
    </source>
</reference>
<evidence type="ECO:0000313" key="2">
    <source>
        <dbReference type="EMBL" id="KIS70287.1"/>
    </source>
</evidence>
<dbReference type="OMA" id="WHERDVA"/>
<dbReference type="GeneID" id="23562473"/>
<feature type="compositionally biased region" description="Basic and acidic residues" evidence="1">
    <location>
        <begin position="268"/>
        <end position="283"/>
    </location>
</feature>
<name>A0A0D1CAB5_MYCMD</name>
<organism evidence="2 3">
    <name type="scientific">Mycosarcoma maydis</name>
    <name type="common">Corn smut fungus</name>
    <name type="synonym">Ustilago maydis</name>
    <dbReference type="NCBI Taxonomy" id="5270"/>
    <lineage>
        <taxon>Eukaryota</taxon>
        <taxon>Fungi</taxon>
        <taxon>Dikarya</taxon>
        <taxon>Basidiomycota</taxon>
        <taxon>Ustilaginomycotina</taxon>
        <taxon>Ustilaginomycetes</taxon>
        <taxon>Ustilaginales</taxon>
        <taxon>Ustilaginaceae</taxon>
        <taxon>Mycosarcoma</taxon>
    </lineage>
</organism>
<evidence type="ECO:0000313" key="3">
    <source>
        <dbReference type="Proteomes" id="UP000000561"/>
    </source>
</evidence>
<proteinExistence type="predicted"/>
<accession>A0A0D1CAB5</accession>
<keyword evidence="3" id="KW-1185">Reference proteome</keyword>
<dbReference type="InterPro" id="IPR036770">
    <property type="entry name" value="Ankyrin_rpt-contain_sf"/>
</dbReference>
<feature type="region of interest" description="Disordered" evidence="1">
    <location>
        <begin position="215"/>
        <end position="239"/>
    </location>
</feature>
<gene>
    <name evidence="2" type="ORF">UMAG_01462</name>
</gene>
<feature type="region of interest" description="Disordered" evidence="1">
    <location>
        <begin position="268"/>
        <end position="297"/>
    </location>
</feature>
<dbReference type="EMBL" id="CM003142">
    <property type="protein sequence ID" value="KIS70287.1"/>
    <property type="molecule type" value="Genomic_DNA"/>
</dbReference>
<dbReference type="eggNOG" id="ENOG502R2G7">
    <property type="taxonomic scope" value="Eukaryota"/>
</dbReference>
<dbReference type="Gene3D" id="1.25.40.20">
    <property type="entry name" value="Ankyrin repeat-containing domain"/>
    <property type="match status" value="1"/>
</dbReference>
<dbReference type="VEuPathDB" id="FungiDB:UMAG_01462"/>
<evidence type="ECO:0000256" key="1">
    <source>
        <dbReference type="SAM" id="MobiDB-lite"/>
    </source>
</evidence>
<dbReference type="AlphaFoldDB" id="A0A0D1CAB5"/>
<protein>
    <submittedName>
        <fullName evidence="2">Uncharacterized protein</fullName>
    </submittedName>
</protein>
<dbReference type="KEGG" id="uma:UMAG_01462"/>
<dbReference type="OrthoDB" id="539213at2759"/>